<organism evidence="5 6">
    <name type="scientific">Agromyces atrinae</name>
    <dbReference type="NCBI Taxonomy" id="592376"/>
    <lineage>
        <taxon>Bacteria</taxon>
        <taxon>Bacillati</taxon>
        <taxon>Actinomycetota</taxon>
        <taxon>Actinomycetes</taxon>
        <taxon>Micrococcales</taxon>
        <taxon>Microbacteriaceae</taxon>
        <taxon>Agromyces</taxon>
    </lineage>
</organism>
<dbReference type="InterPro" id="IPR050204">
    <property type="entry name" value="AraC_XylS_family_regulators"/>
</dbReference>
<dbReference type="RefSeq" id="WP_164989918.1">
    <property type="nucleotide sequence ID" value="NZ_JACCBI010000001.1"/>
</dbReference>
<dbReference type="InterPro" id="IPR009057">
    <property type="entry name" value="Homeodomain-like_sf"/>
</dbReference>
<evidence type="ECO:0000256" key="2">
    <source>
        <dbReference type="ARBA" id="ARBA00023125"/>
    </source>
</evidence>
<comment type="caution">
    <text evidence="5">The sequence shown here is derived from an EMBL/GenBank/DDBJ whole genome shotgun (WGS) entry which is preliminary data.</text>
</comment>
<dbReference type="SUPFAM" id="SSF46689">
    <property type="entry name" value="Homeodomain-like"/>
    <property type="match status" value="2"/>
</dbReference>
<evidence type="ECO:0000313" key="6">
    <source>
        <dbReference type="Proteomes" id="UP000581087"/>
    </source>
</evidence>
<dbReference type="AlphaFoldDB" id="A0A852S2Z1"/>
<dbReference type="Gene3D" id="1.10.10.60">
    <property type="entry name" value="Homeodomain-like"/>
    <property type="match status" value="1"/>
</dbReference>
<dbReference type="PANTHER" id="PTHR46796">
    <property type="entry name" value="HTH-TYPE TRANSCRIPTIONAL ACTIVATOR RHAS-RELATED"/>
    <property type="match status" value="1"/>
</dbReference>
<dbReference type="SMART" id="SM00342">
    <property type="entry name" value="HTH_ARAC"/>
    <property type="match status" value="1"/>
</dbReference>
<feature type="domain" description="HTH araC/xylS-type" evidence="4">
    <location>
        <begin position="141"/>
        <end position="238"/>
    </location>
</feature>
<dbReference type="GO" id="GO:0003700">
    <property type="term" value="F:DNA-binding transcription factor activity"/>
    <property type="evidence" value="ECO:0007669"/>
    <property type="project" value="InterPro"/>
</dbReference>
<dbReference type="InterPro" id="IPR018062">
    <property type="entry name" value="HTH_AraC-typ_CS"/>
</dbReference>
<evidence type="ECO:0000256" key="1">
    <source>
        <dbReference type="ARBA" id="ARBA00023015"/>
    </source>
</evidence>
<dbReference type="PROSITE" id="PS00041">
    <property type="entry name" value="HTH_ARAC_FAMILY_1"/>
    <property type="match status" value="1"/>
</dbReference>
<gene>
    <name evidence="5" type="ORF">BJ972_000845</name>
</gene>
<keyword evidence="3" id="KW-0804">Transcription</keyword>
<keyword evidence="1" id="KW-0805">Transcription regulation</keyword>
<protein>
    <submittedName>
        <fullName evidence="5">AraC-like DNA-binding protein</fullName>
    </submittedName>
</protein>
<sequence>MRRILSIGSRSTFYRGPVGRAGLHRHSAAAIVAAISPPLRVRSDDGVRHDVTSMYVPPDVPHEFDSDGDVAVFFAEPTSTMHRRFESHYVLRTDEITLDPALPLDWARFEWGEDDTIHDEIERELLPLGPVVADGHDPRVAAVVAHMRAHLDRSDGAADLAALVHVSPSRLSALFRTHVGMPIRRYRVWLRLHAAAAAIAEGSSLTDAAATAGFADASHFSTSARRVFGVAPSDVLGAHLGVTIRA</sequence>
<dbReference type="GO" id="GO:0043565">
    <property type="term" value="F:sequence-specific DNA binding"/>
    <property type="evidence" value="ECO:0007669"/>
    <property type="project" value="InterPro"/>
</dbReference>
<dbReference type="Proteomes" id="UP000581087">
    <property type="component" value="Unassembled WGS sequence"/>
</dbReference>
<dbReference type="Pfam" id="PF12833">
    <property type="entry name" value="HTH_18"/>
    <property type="match status" value="1"/>
</dbReference>
<keyword evidence="2 5" id="KW-0238">DNA-binding</keyword>
<dbReference type="EMBL" id="JACCBI010000001">
    <property type="protein sequence ID" value="NYD66326.1"/>
    <property type="molecule type" value="Genomic_DNA"/>
</dbReference>
<evidence type="ECO:0000259" key="4">
    <source>
        <dbReference type="PROSITE" id="PS01124"/>
    </source>
</evidence>
<accession>A0A852S2Z1</accession>
<dbReference type="PROSITE" id="PS01124">
    <property type="entry name" value="HTH_ARAC_FAMILY_2"/>
    <property type="match status" value="1"/>
</dbReference>
<name>A0A852S2Z1_9MICO</name>
<proteinExistence type="predicted"/>
<dbReference type="InterPro" id="IPR018060">
    <property type="entry name" value="HTH_AraC"/>
</dbReference>
<reference evidence="5 6" key="1">
    <citation type="submission" date="2020-07" db="EMBL/GenBank/DDBJ databases">
        <title>Sequencing the genomes of 1000 actinobacteria strains.</title>
        <authorList>
            <person name="Klenk H.-P."/>
        </authorList>
    </citation>
    <scope>NUCLEOTIDE SEQUENCE [LARGE SCALE GENOMIC DNA]</scope>
    <source>
        <strain evidence="5 6">DSM 23870</strain>
    </source>
</reference>
<evidence type="ECO:0000313" key="5">
    <source>
        <dbReference type="EMBL" id="NYD66326.1"/>
    </source>
</evidence>
<evidence type="ECO:0000256" key="3">
    <source>
        <dbReference type="ARBA" id="ARBA00023163"/>
    </source>
</evidence>